<dbReference type="InterPro" id="IPR058746">
    <property type="entry name" value="Znf_RING-type_Topors"/>
</dbReference>
<dbReference type="Gene3D" id="3.30.40.10">
    <property type="entry name" value="Zinc/RING finger domain, C3HC4 (zinc finger)"/>
    <property type="match status" value="1"/>
</dbReference>
<comment type="caution">
    <text evidence="7">The sequence shown here is derived from an EMBL/GenBank/DDBJ whole genome shotgun (WGS) entry which is preliminary data.</text>
</comment>
<evidence type="ECO:0000256" key="3">
    <source>
        <dbReference type="ARBA" id="ARBA00022833"/>
    </source>
</evidence>
<dbReference type="PANTHER" id="PTHR47177">
    <property type="entry name" value="F18C1.6 PROTEIN"/>
    <property type="match status" value="1"/>
</dbReference>
<evidence type="ECO:0000256" key="5">
    <source>
        <dbReference type="SAM" id="MobiDB-lite"/>
    </source>
</evidence>
<name>A0ABC8RSD6_9AQUA</name>
<dbReference type="PROSITE" id="PS00518">
    <property type="entry name" value="ZF_RING_1"/>
    <property type="match status" value="1"/>
</dbReference>
<evidence type="ECO:0000256" key="2">
    <source>
        <dbReference type="ARBA" id="ARBA00022771"/>
    </source>
</evidence>
<feature type="compositionally biased region" description="Acidic residues" evidence="5">
    <location>
        <begin position="174"/>
        <end position="184"/>
    </location>
</feature>
<accession>A0ABC8RSD6</accession>
<feature type="region of interest" description="Disordered" evidence="5">
    <location>
        <begin position="172"/>
        <end position="195"/>
    </location>
</feature>
<dbReference type="Pfam" id="PF13639">
    <property type="entry name" value="zf-RING_2"/>
    <property type="match status" value="1"/>
</dbReference>
<organism evidence="7 8">
    <name type="scientific">Ilex paraguariensis</name>
    <name type="common">yerba mate</name>
    <dbReference type="NCBI Taxonomy" id="185542"/>
    <lineage>
        <taxon>Eukaryota</taxon>
        <taxon>Viridiplantae</taxon>
        <taxon>Streptophyta</taxon>
        <taxon>Embryophyta</taxon>
        <taxon>Tracheophyta</taxon>
        <taxon>Spermatophyta</taxon>
        <taxon>Magnoliopsida</taxon>
        <taxon>eudicotyledons</taxon>
        <taxon>Gunneridae</taxon>
        <taxon>Pentapetalae</taxon>
        <taxon>asterids</taxon>
        <taxon>campanulids</taxon>
        <taxon>Aquifoliales</taxon>
        <taxon>Aquifoliaceae</taxon>
        <taxon>Ilex</taxon>
    </lineage>
</organism>
<evidence type="ECO:0000313" key="8">
    <source>
        <dbReference type="Proteomes" id="UP001642360"/>
    </source>
</evidence>
<evidence type="ECO:0000256" key="1">
    <source>
        <dbReference type="ARBA" id="ARBA00022723"/>
    </source>
</evidence>
<dbReference type="InterPro" id="IPR001841">
    <property type="entry name" value="Znf_RING"/>
</dbReference>
<gene>
    <name evidence="7" type="ORF">ILEXP_LOCUS15833</name>
</gene>
<dbReference type="SUPFAM" id="SSF57850">
    <property type="entry name" value="RING/U-box"/>
    <property type="match status" value="1"/>
</dbReference>
<protein>
    <recommendedName>
        <fullName evidence="6">RING-type domain-containing protein</fullName>
    </recommendedName>
</protein>
<keyword evidence="3" id="KW-0862">Zinc</keyword>
<keyword evidence="2 4" id="KW-0863">Zinc-finger</keyword>
<dbReference type="CDD" id="cd16574">
    <property type="entry name" value="RING-HC_Topors"/>
    <property type="match status" value="1"/>
</dbReference>
<dbReference type="AlphaFoldDB" id="A0ABC8RSD6"/>
<dbReference type="PROSITE" id="PS50089">
    <property type="entry name" value="ZF_RING_2"/>
    <property type="match status" value="1"/>
</dbReference>
<keyword evidence="8" id="KW-1185">Reference proteome</keyword>
<proteinExistence type="predicted"/>
<sequence length="287" mass="31168">MATESDTTSQLSLYRTQKTHENSLEISPNKRLKTPEDSPTSSSKGKAKLREKEEDDNESATTNSETNCCGICLSEEGSSIRGWIDSCEHYFCFVCIMEWAKVESKCPICKRRFSTIRRPPKRGVFPSQRIVTVPVRDQFLVAVVVPSLLVCVAPSTGVASGGYCGGVFKPNSDLDPDPNPDPDPDPVQSRFGQFSTGSSSGSVWLGEFLPPGSTVQYVVIVQFSGPTTVSWPVQQSNKLSCSVQLRIITVHLPISIESKNDDIFVVTSLAVPPGLPSAALFNGLMTS</sequence>
<feature type="compositionally biased region" description="Polar residues" evidence="5">
    <location>
        <begin position="1"/>
        <end position="16"/>
    </location>
</feature>
<evidence type="ECO:0000259" key="6">
    <source>
        <dbReference type="PROSITE" id="PS50089"/>
    </source>
</evidence>
<feature type="region of interest" description="Disordered" evidence="5">
    <location>
        <begin position="1"/>
        <end position="65"/>
    </location>
</feature>
<feature type="non-terminal residue" evidence="7">
    <location>
        <position position="287"/>
    </location>
</feature>
<dbReference type="PANTHER" id="PTHR47177:SF4">
    <property type="entry name" value="OS06G0283200 PROTEIN"/>
    <property type="match status" value="1"/>
</dbReference>
<dbReference type="InterPro" id="IPR017907">
    <property type="entry name" value="Znf_RING_CS"/>
</dbReference>
<dbReference type="InterPro" id="IPR013083">
    <property type="entry name" value="Znf_RING/FYVE/PHD"/>
</dbReference>
<evidence type="ECO:0000313" key="7">
    <source>
        <dbReference type="EMBL" id="CAK9147899.1"/>
    </source>
</evidence>
<feature type="compositionally biased region" description="Low complexity" evidence="5">
    <location>
        <begin position="186"/>
        <end position="195"/>
    </location>
</feature>
<dbReference type="Proteomes" id="UP001642360">
    <property type="component" value="Unassembled WGS sequence"/>
</dbReference>
<dbReference type="GO" id="GO:0008270">
    <property type="term" value="F:zinc ion binding"/>
    <property type="evidence" value="ECO:0007669"/>
    <property type="project" value="UniProtKB-KW"/>
</dbReference>
<keyword evidence="1" id="KW-0479">Metal-binding</keyword>
<reference evidence="7 8" key="1">
    <citation type="submission" date="2024-02" db="EMBL/GenBank/DDBJ databases">
        <authorList>
            <person name="Vignale AGUSTIN F."/>
            <person name="Sosa J E."/>
            <person name="Modenutti C."/>
        </authorList>
    </citation>
    <scope>NUCLEOTIDE SEQUENCE [LARGE SCALE GENOMIC DNA]</scope>
</reference>
<evidence type="ECO:0000256" key="4">
    <source>
        <dbReference type="PROSITE-ProRule" id="PRU00175"/>
    </source>
</evidence>
<feature type="domain" description="RING-type" evidence="6">
    <location>
        <begin position="69"/>
        <end position="110"/>
    </location>
</feature>
<dbReference type="SMART" id="SM00184">
    <property type="entry name" value="RING"/>
    <property type="match status" value="1"/>
</dbReference>
<dbReference type="EMBL" id="CAUOFW020001724">
    <property type="protein sequence ID" value="CAK9147899.1"/>
    <property type="molecule type" value="Genomic_DNA"/>
</dbReference>